<dbReference type="STRING" id="92696.A0A4V2MVJ0"/>
<keyword evidence="4" id="KW-1185">Reference proteome</keyword>
<evidence type="ECO:0000259" key="2">
    <source>
        <dbReference type="Pfam" id="PF10342"/>
    </source>
</evidence>
<dbReference type="EMBL" id="RWJN01000354">
    <property type="protein sequence ID" value="TCD62667.1"/>
    <property type="molecule type" value="Genomic_DNA"/>
</dbReference>
<keyword evidence="1" id="KW-0732">Signal</keyword>
<dbReference type="InterPro" id="IPR018466">
    <property type="entry name" value="Kre9/Knh1-like_N"/>
</dbReference>
<name>A0A4V2MVJ0_9APHY</name>
<dbReference type="AlphaFoldDB" id="A0A4V2MVJ0"/>
<protein>
    <recommendedName>
        <fullName evidence="2">Yeast cell wall synthesis Kre9/Knh1-like N-terminal domain-containing protein</fullName>
    </recommendedName>
</protein>
<evidence type="ECO:0000256" key="1">
    <source>
        <dbReference type="ARBA" id="ARBA00022729"/>
    </source>
</evidence>
<proteinExistence type="predicted"/>
<dbReference type="Proteomes" id="UP000292702">
    <property type="component" value="Unassembled WGS sequence"/>
</dbReference>
<evidence type="ECO:0000313" key="4">
    <source>
        <dbReference type="Proteomes" id="UP000292702"/>
    </source>
</evidence>
<dbReference type="Pfam" id="PF10342">
    <property type="entry name" value="Kre9_KNH"/>
    <property type="match status" value="1"/>
</dbReference>
<sequence>MYFPFDFTVLLSTLFFSTRHPAHIDQLCTRGIKIDITSPGPDAPWTENASGNVTWTSTAIGPPDITVLVANHDPSVLAAPLAIVAFQNLLAETFTWPKVELAPADGYQVQFADTLNNSKILAESGPFTVLPPN</sequence>
<gene>
    <name evidence="3" type="ORF">EIP91_006589</name>
</gene>
<accession>A0A4V2MVJ0</accession>
<feature type="domain" description="Yeast cell wall synthesis Kre9/Knh1-like N-terminal" evidence="2">
    <location>
        <begin position="38"/>
        <end position="129"/>
    </location>
</feature>
<comment type="caution">
    <text evidence="3">The sequence shown here is derived from an EMBL/GenBank/DDBJ whole genome shotgun (WGS) entry which is preliminary data.</text>
</comment>
<evidence type="ECO:0000313" key="3">
    <source>
        <dbReference type="EMBL" id="TCD62667.1"/>
    </source>
</evidence>
<reference evidence="3 4" key="1">
    <citation type="submission" date="2018-11" db="EMBL/GenBank/DDBJ databases">
        <title>Genome assembly of Steccherinum ochraceum LE-BIN_3174, the white-rot fungus of the Steccherinaceae family (The Residual Polyporoid clade, Polyporales, Basidiomycota).</title>
        <authorList>
            <person name="Fedorova T.V."/>
            <person name="Glazunova O.A."/>
            <person name="Landesman E.O."/>
            <person name="Moiseenko K.V."/>
            <person name="Psurtseva N.V."/>
            <person name="Savinova O.S."/>
            <person name="Shakhova N.V."/>
            <person name="Tyazhelova T.V."/>
            <person name="Vasina D.V."/>
        </authorList>
    </citation>
    <scope>NUCLEOTIDE SEQUENCE [LARGE SCALE GENOMIC DNA]</scope>
    <source>
        <strain evidence="3 4">LE-BIN_3174</strain>
    </source>
</reference>
<organism evidence="3 4">
    <name type="scientific">Steccherinum ochraceum</name>
    <dbReference type="NCBI Taxonomy" id="92696"/>
    <lineage>
        <taxon>Eukaryota</taxon>
        <taxon>Fungi</taxon>
        <taxon>Dikarya</taxon>
        <taxon>Basidiomycota</taxon>
        <taxon>Agaricomycotina</taxon>
        <taxon>Agaricomycetes</taxon>
        <taxon>Polyporales</taxon>
        <taxon>Steccherinaceae</taxon>
        <taxon>Steccherinum</taxon>
    </lineage>
</organism>